<organism evidence="5 6">
    <name type="scientific">Volvox africanus</name>
    <dbReference type="NCBI Taxonomy" id="51714"/>
    <lineage>
        <taxon>Eukaryota</taxon>
        <taxon>Viridiplantae</taxon>
        <taxon>Chlorophyta</taxon>
        <taxon>core chlorophytes</taxon>
        <taxon>Chlorophyceae</taxon>
        <taxon>CS clade</taxon>
        <taxon>Chlamydomonadales</taxon>
        <taxon>Volvocaceae</taxon>
        <taxon>Volvox</taxon>
    </lineage>
</organism>
<dbReference type="Pfam" id="PF03016">
    <property type="entry name" value="Exostosin_GT47"/>
    <property type="match status" value="1"/>
</dbReference>
<name>A0ABQ5RYQ2_9CHLO</name>
<feature type="non-terminal residue" evidence="5">
    <location>
        <position position="147"/>
    </location>
</feature>
<gene>
    <name evidence="5" type="ORF">VaNZ11_005131</name>
</gene>
<evidence type="ECO:0000256" key="1">
    <source>
        <dbReference type="ARBA" id="ARBA00004323"/>
    </source>
</evidence>
<dbReference type="PANTHER" id="PTHR11062:SF268">
    <property type="entry name" value="FAMILY PROTEIN, PUTATIVE, EXPRESSED-RELATED"/>
    <property type="match status" value="1"/>
</dbReference>
<comment type="subcellular location">
    <subcellularLocation>
        <location evidence="1">Golgi apparatus membrane</location>
        <topology evidence="1">Single-pass type II membrane protein</topology>
    </subcellularLocation>
</comment>
<sequence length="147" mass="17351">YSLPLYHSIHPGNWLNHTSQAHPCFDPEKDLVIPAFKQPSHYRNSPYMGMPEPVPRTIFAFFQGDMRMEPGRDPACRYSRCIRQRMYNLSKEHLWREKYDIWYGDRKDMNSSFDYSEMLARSTFCFVLPGDGWSPRLEDAVLHGCIP</sequence>
<dbReference type="PANTHER" id="PTHR11062">
    <property type="entry name" value="EXOSTOSIN HEPARAN SULFATE GLYCOSYLTRANSFERASE -RELATED"/>
    <property type="match status" value="1"/>
</dbReference>
<feature type="domain" description="Exostosin GT47" evidence="4">
    <location>
        <begin position="25"/>
        <end position="147"/>
    </location>
</feature>
<feature type="non-terminal residue" evidence="5">
    <location>
        <position position="1"/>
    </location>
</feature>
<dbReference type="InterPro" id="IPR004263">
    <property type="entry name" value="Exostosin"/>
</dbReference>
<keyword evidence="6" id="KW-1185">Reference proteome</keyword>
<comment type="similarity">
    <text evidence="2">Belongs to the glycosyltransferase 47 family.</text>
</comment>
<keyword evidence="3" id="KW-0333">Golgi apparatus</keyword>
<proteinExistence type="inferred from homology"/>
<protein>
    <recommendedName>
        <fullName evidence="4">Exostosin GT47 domain-containing protein</fullName>
    </recommendedName>
</protein>
<reference evidence="5 6" key="1">
    <citation type="journal article" date="2023" name="IScience">
        <title>Expanded male sex-determining region conserved during the evolution of homothallism in the green alga Volvox.</title>
        <authorList>
            <person name="Yamamoto K."/>
            <person name="Matsuzaki R."/>
            <person name="Mahakham W."/>
            <person name="Heman W."/>
            <person name="Sekimoto H."/>
            <person name="Kawachi M."/>
            <person name="Minakuchi Y."/>
            <person name="Toyoda A."/>
            <person name="Nozaki H."/>
        </authorList>
    </citation>
    <scope>NUCLEOTIDE SEQUENCE [LARGE SCALE GENOMIC DNA]</scope>
    <source>
        <strain evidence="5 6">NIES-4468</strain>
    </source>
</reference>
<accession>A0ABQ5RYQ2</accession>
<dbReference type="Proteomes" id="UP001165090">
    <property type="component" value="Unassembled WGS sequence"/>
</dbReference>
<evidence type="ECO:0000313" key="6">
    <source>
        <dbReference type="Proteomes" id="UP001165090"/>
    </source>
</evidence>
<evidence type="ECO:0000313" key="5">
    <source>
        <dbReference type="EMBL" id="GLI62594.1"/>
    </source>
</evidence>
<evidence type="ECO:0000256" key="3">
    <source>
        <dbReference type="ARBA" id="ARBA00023034"/>
    </source>
</evidence>
<comment type="caution">
    <text evidence="5">The sequence shown here is derived from an EMBL/GenBank/DDBJ whole genome shotgun (WGS) entry which is preliminary data.</text>
</comment>
<dbReference type="EMBL" id="BSDZ01000013">
    <property type="protein sequence ID" value="GLI62594.1"/>
    <property type="molecule type" value="Genomic_DNA"/>
</dbReference>
<dbReference type="InterPro" id="IPR040911">
    <property type="entry name" value="Exostosin_GT47"/>
</dbReference>
<evidence type="ECO:0000259" key="4">
    <source>
        <dbReference type="Pfam" id="PF03016"/>
    </source>
</evidence>
<evidence type="ECO:0000256" key="2">
    <source>
        <dbReference type="ARBA" id="ARBA00010271"/>
    </source>
</evidence>